<feature type="transmembrane region" description="Helical" evidence="1">
    <location>
        <begin position="70"/>
        <end position="89"/>
    </location>
</feature>
<evidence type="ECO:0000313" key="3">
    <source>
        <dbReference type="Proteomes" id="UP000290289"/>
    </source>
</evidence>
<name>A0A498K726_MALDO</name>
<accession>A0A498K726</accession>
<evidence type="ECO:0000313" key="2">
    <source>
        <dbReference type="EMBL" id="RXI04030.1"/>
    </source>
</evidence>
<keyword evidence="1" id="KW-1133">Transmembrane helix</keyword>
<gene>
    <name evidence="2" type="ORF">DVH24_038304</name>
</gene>
<organism evidence="2 3">
    <name type="scientific">Malus domestica</name>
    <name type="common">Apple</name>
    <name type="synonym">Pyrus malus</name>
    <dbReference type="NCBI Taxonomy" id="3750"/>
    <lineage>
        <taxon>Eukaryota</taxon>
        <taxon>Viridiplantae</taxon>
        <taxon>Streptophyta</taxon>
        <taxon>Embryophyta</taxon>
        <taxon>Tracheophyta</taxon>
        <taxon>Spermatophyta</taxon>
        <taxon>Magnoliopsida</taxon>
        <taxon>eudicotyledons</taxon>
        <taxon>Gunneridae</taxon>
        <taxon>Pentapetalae</taxon>
        <taxon>rosids</taxon>
        <taxon>fabids</taxon>
        <taxon>Rosales</taxon>
        <taxon>Rosaceae</taxon>
        <taxon>Amygdaloideae</taxon>
        <taxon>Maleae</taxon>
        <taxon>Malus</taxon>
    </lineage>
</organism>
<dbReference type="Proteomes" id="UP000290289">
    <property type="component" value="Chromosome 3"/>
</dbReference>
<keyword evidence="1" id="KW-0812">Transmembrane</keyword>
<proteinExistence type="predicted"/>
<dbReference type="AlphaFoldDB" id="A0A498K726"/>
<sequence length="156" mass="17773">MTNVLKATSHSHNLMRSLLSLAPRLGGLRPETAGNPDILGFRGFRYISNFYLDWVFVDFKVRMGKVTKKLSFFSCRLALCHFLFVLLFVDQKLTTLQASRATASLRLVVGQNHFAAPKFPLPFLMPIYRHHRRVLELVTWGEDGGHDFLPLSLNPS</sequence>
<evidence type="ECO:0000256" key="1">
    <source>
        <dbReference type="SAM" id="Phobius"/>
    </source>
</evidence>
<dbReference type="EMBL" id="RDQH01000329">
    <property type="protein sequence ID" value="RXI04030.1"/>
    <property type="molecule type" value="Genomic_DNA"/>
</dbReference>
<keyword evidence="1" id="KW-0472">Membrane</keyword>
<keyword evidence="3" id="KW-1185">Reference proteome</keyword>
<reference evidence="2 3" key="1">
    <citation type="submission" date="2018-10" db="EMBL/GenBank/DDBJ databases">
        <title>A high-quality apple genome assembly.</title>
        <authorList>
            <person name="Hu J."/>
        </authorList>
    </citation>
    <scope>NUCLEOTIDE SEQUENCE [LARGE SCALE GENOMIC DNA]</scope>
    <source>
        <strain evidence="3">cv. HFTH1</strain>
        <tissue evidence="2">Young leaf</tissue>
    </source>
</reference>
<comment type="caution">
    <text evidence="2">The sequence shown here is derived from an EMBL/GenBank/DDBJ whole genome shotgun (WGS) entry which is preliminary data.</text>
</comment>
<protein>
    <submittedName>
        <fullName evidence="2">Uncharacterized protein</fullName>
    </submittedName>
</protein>